<evidence type="ECO:0000259" key="2">
    <source>
        <dbReference type="PROSITE" id="PS50943"/>
    </source>
</evidence>
<proteinExistence type="predicted"/>
<name>A0ABV9GZV4_9BURK</name>
<dbReference type="CDD" id="cd02209">
    <property type="entry name" value="cupin_XRE_C"/>
    <property type="match status" value="1"/>
</dbReference>
<dbReference type="PROSITE" id="PS50943">
    <property type="entry name" value="HTH_CROC1"/>
    <property type="match status" value="1"/>
</dbReference>
<keyword evidence="1" id="KW-0238">DNA-binding</keyword>
<evidence type="ECO:0000256" key="1">
    <source>
        <dbReference type="ARBA" id="ARBA00023125"/>
    </source>
</evidence>
<dbReference type="SMART" id="SM00530">
    <property type="entry name" value="HTH_XRE"/>
    <property type="match status" value="1"/>
</dbReference>
<dbReference type="InterPro" id="IPR014710">
    <property type="entry name" value="RmlC-like_jellyroll"/>
</dbReference>
<dbReference type="RefSeq" id="WP_377725975.1">
    <property type="nucleotide sequence ID" value="NZ_JBHSEW010000008.1"/>
</dbReference>
<dbReference type="PANTHER" id="PTHR46797:SF20">
    <property type="entry name" value="BLR4304 PROTEIN"/>
    <property type="match status" value="1"/>
</dbReference>
<protein>
    <submittedName>
        <fullName evidence="3">Helix-turn-helix domain-containing protein</fullName>
    </submittedName>
</protein>
<dbReference type="Pfam" id="PF01381">
    <property type="entry name" value="HTH_3"/>
    <property type="match status" value="1"/>
</dbReference>
<dbReference type="InterPro" id="IPR013096">
    <property type="entry name" value="Cupin_2"/>
</dbReference>
<accession>A0ABV9GZV4</accession>
<keyword evidence="4" id="KW-1185">Reference proteome</keyword>
<dbReference type="InterPro" id="IPR011051">
    <property type="entry name" value="RmlC_Cupin_sf"/>
</dbReference>
<organism evidence="3 4">
    <name type="scientific">Comamonas nitrativorans</name>
    <dbReference type="NCBI Taxonomy" id="108437"/>
    <lineage>
        <taxon>Bacteria</taxon>
        <taxon>Pseudomonadati</taxon>
        <taxon>Pseudomonadota</taxon>
        <taxon>Betaproteobacteria</taxon>
        <taxon>Burkholderiales</taxon>
        <taxon>Comamonadaceae</taxon>
        <taxon>Comamonas</taxon>
    </lineage>
</organism>
<dbReference type="InterPro" id="IPR010982">
    <property type="entry name" value="Lambda_DNA-bd_dom_sf"/>
</dbReference>
<dbReference type="PANTHER" id="PTHR46797">
    <property type="entry name" value="HTH-TYPE TRANSCRIPTIONAL REGULATOR"/>
    <property type="match status" value="1"/>
</dbReference>
<feature type="domain" description="HTH cro/C1-type" evidence="2">
    <location>
        <begin position="41"/>
        <end position="95"/>
    </location>
</feature>
<dbReference type="SUPFAM" id="SSF51182">
    <property type="entry name" value="RmlC-like cupins"/>
    <property type="match status" value="1"/>
</dbReference>
<dbReference type="Gene3D" id="1.10.260.40">
    <property type="entry name" value="lambda repressor-like DNA-binding domains"/>
    <property type="match status" value="1"/>
</dbReference>
<dbReference type="Pfam" id="PF07883">
    <property type="entry name" value="Cupin_2"/>
    <property type="match status" value="1"/>
</dbReference>
<dbReference type="InterPro" id="IPR050807">
    <property type="entry name" value="TransReg_Diox_bact_type"/>
</dbReference>
<sequence>MSDLPATLTPEQILAAVLPGVAAAGGEEAQPVGKCEVGAKLRRARKAQGLTLQQLAAQSGLAVSTISKAERGQIALSYEKMLKLGNALEIDLTRLFMVGDAPVAAAGERPTVVKDRFADVQHYETGQYAYSVLCGAYPAKKMQPLMAVIHAREAADFAETIRHPGQEFVMVLEGAVRILFENGQSIELARHEAAYFDSGIGHVYVSLSEQPAQVLSVCC</sequence>
<gene>
    <name evidence="3" type="ORF">ACFO3A_09840</name>
</gene>
<dbReference type="SUPFAM" id="SSF47413">
    <property type="entry name" value="lambda repressor-like DNA-binding domains"/>
    <property type="match status" value="1"/>
</dbReference>
<dbReference type="Gene3D" id="2.60.120.10">
    <property type="entry name" value="Jelly Rolls"/>
    <property type="match status" value="1"/>
</dbReference>
<dbReference type="Proteomes" id="UP001595967">
    <property type="component" value="Unassembled WGS sequence"/>
</dbReference>
<dbReference type="CDD" id="cd00093">
    <property type="entry name" value="HTH_XRE"/>
    <property type="match status" value="1"/>
</dbReference>
<dbReference type="EMBL" id="JBHSEW010000008">
    <property type="protein sequence ID" value="MFC4622516.1"/>
    <property type="molecule type" value="Genomic_DNA"/>
</dbReference>
<comment type="caution">
    <text evidence="3">The sequence shown here is derived from an EMBL/GenBank/DDBJ whole genome shotgun (WGS) entry which is preliminary data.</text>
</comment>
<evidence type="ECO:0000313" key="4">
    <source>
        <dbReference type="Proteomes" id="UP001595967"/>
    </source>
</evidence>
<reference evidence="4" key="1">
    <citation type="journal article" date="2019" name="Int. J. Syst. Evol. Microbiol.">
        <title>The Global Catalogue of Microorganisms (GCM) 10K type strain sequencing project: providing services to taxonomists for standard genome sequencing and annotation.</title>
        <authorList>
            <consortium name="The Broad Institute Genomics Platform"/>
            <consortium name="The Broad Institute Genome Sequencing Center for Infectious Disease"/>
            <person name="Wu L."/>
            <person name="Ma J."/>
        </authorList>
    </citation>
    <scope>NUCLEOTIDE SEQUENCE [LARGE SCALE GENOMIC DNA]</scope>
    <source>
        <strain evidence="4">JCM 11650</strain>
    </source>
</reference>
<evidence type="ECO:0000313" key="3">
    <source>
        <dbReference type="EMBL" id="MFC4622516.1"/>
    </source>
</evidence>
<dbReference type="InterPro" id="IPR001387">
    <property type="entry name" value="Cro/C1-type_HTH"/>
</dbReference>